<protein>
    <submittedName>
        <fullName evidence="1">Phage virion morphogenesis protein</fullName>
    </submittedName>
</protein>
<evidence type="ECO:0000313" key="1">
    <source>
        <dbReference type="EMBL" id="MCL1550468.1"/>
    </source>
</evidence>
<keyword evidence="2" id="KW-1185">Reference proteome</keyword>
<organism evidence="1 2">
    <name type="scientific">Xanthomonas nasturtii</name>
    <dbReference type="NCBI Taxonomy" id="1843581"/>
    <lineage>
        <taxon>Bacteria</taxon>
        <taxon>Pseudomonadati</taxon>
        <taxon>Pseudomonadota</taxon>
        <taxon>Gammaproteobacteria</taxon>
        <taxon>Lysobacterales</taxon>
        <taxon>Lysobacteraceae</taxon>
        <taxon>Xanthomonas</taxon>
    </lineage>
</organism>
<dbReference type="InterPro" id="IPR006522">
    <property type="entry name" value="Phage_virion_morphogenesis"/>
</dbReference>
<dbReference type="Proteomes" id="UP001167357">
    <property type="component" value="Unassembled WGS sequence"/>
</dbReference>
<proteinExistence type="predicted"/>
<gene>
    <name evidence="1" type="ORF">M3O51_03820</name>
</gene>
<evidence type="ECO:0000313" key="2">
    <source>
        <dbReference type="Proteomes" id="UP001167357"/>
    </source>
</evidence>
<dbReference type="EMBL" id="JAMBED010000005">
    <property type="protein sequence ID" value="MCL1550468.1"/>
    <property type="molecule type" value="Genomic_DNA"/>
</dbReference>
<dbReference type="RefSeq" id="WP_227971372.1">
    <property type="nucleotide sequence ID" value="NZ_JAMBEC010000006.1"/>
</dbReference>
<name>A0ABT0LM88_9XANT</name>
<comment type="caution">
    <text evidence="1">The sequence shown here is derived from an EMBL/GenBank/DDBJ whole genome shotgun (WGS) entry which is preliminary data.</text>
</comment>
<reference evidence="1" key="1">
    <citation type="submission" date="2022-04" db="EMBL/GenBank/DDBJ databases">
        <title>Genomic comparison of 19 strains of Xanthomonas nasturtii, a newly emerging watercress pathogen.</title>
        <authorList>
            <person name="Harrison J."/>
            <person name="Greer S."/>
            <person name="Hussain R."/>
            <person name="Lascelles D."/>
            <person name="Roberts M."/>
            <person name="Carter B."/>
            <person name="Bryning A."/>
            <person name="Carroll S."/>
            <person name="Aspin A."/>
            <person name="Cruz L."/>
            <person name="Cruz J."/>
            <person name="Grant M."/>
            <person name="Vicente J."/>
            <person name="Studholme D.J."/>
        </authorList>
    </citation>
    <scope>NUCLEOTIDE SEQUENCE</scope>
    <source>
        <strain evidence="1">10016B</strain>
    </source>
</reference>
<accession>A0ABT0LM88</accession>
<dbReference type="Pfam" id="PF05069">
    <property type="entry name" value="Phage_tail_S"/>
    <property type="match status" value="1"/>
</dbReference>
<sequence length="178" mass="19204">MTTDALVVLIDDAQAKRWFAQLLDRSSDISGLMADIGETLTESTQARFATGIGPDGVAWEPLADGSGRTPLRDSGRMRDEIFPSAGPDWVEISATAKQARWHQEGTDPYVIEAKNGKALFWPGMGTRTSKSGAEKPAFVQKVHHPGLPARPFLGISTEDEAAIDALAIAWLELTPEST</sequence>